<proteinExistence type="predicted"/>
<dbReference type="EMBL" id="CP013011">
    <property type="protein sequence ID" value="ALL00418.1"/>
    <property type="molecule type" value="Genomic_DNA"/>
</dbReference>
<dbReference type="InterPro" id="IPR036412">
    <property type="entry name" value="HAD-like_sf"/>
</dbReference>
<dbReference type="Proteomes" id="UP000058613">
    <property type="component" value="Chromosome"/>
</dbReference>
<reference evidence="1 3" key="1">
    <citation type="submission" date="2015-10" db="EMBL/GenBank/DDBJ databases">
        <title>Complete genome sequence of hyperthermophilic archaeon Pyrodictium delaneyi Su06.</title>
        <authorList>
            <person name="Jung J.-H."/>
            <person name="Lin J."/>
            <person name="Holden J.F."/>
            <person name="Park C.-S."/>
        </authorList>
    </citation>
    <scope>NUCLEOTIDE SEQUENCE [LARGE SCALE GENOMIC DNA]</scope>
    <source>
        <strain evidence="1 3">Su06</strain>
    </source>
</reference>
<name>A0A0P0N1I6_9CREN</name>
<dbReference type="Gene3D" id="3.40.50.1000">
    <property type="entry name" value="HAD superfamily/HAD-like"/>
    <property type="match status" value="1"/>
</dbReference>
<keyword evidence="4" id="KW-1185">Reference proteome</keyword>
<gene>
    <name evidence="2" type="ORF">Pdsh_08370</name>
    <name evidence="1" type="ORF">Pyrde_0368</name>
</gene>
<dbReference type="KEGG" id="pdl:Pyrde_0368"/>
<dbReference type="AlphaFoldDB" id="A0A0P0N1I6"/>
<sequence length="283" mass="31331">MVLVNKAPIGWRRLRPRRLVFTDIDGSMVSYDGRVGGSAYYARLLRLLGFLVIPVTAKTVEEVVALRNRLGLDGDPFIAVVEAGGAVYASPGFLTRPTSYDHALGLDYIEVGEPLERLEPLLEEIASTPCSEPLYRLTKAPPRIAERMTGLEGFQAELARRRRFIEVYWSPSRSCMERAAQRAEELGLTVRYGRLLHVGKGYGKARAVELLLEEPLLHGTPTVGVGDTQLDEDLLESVDTAVIIPQTDGRLLARPRRTDYYVAPEPAPEGWVHVARLLALGSL</sequence>
<evidence type="ECO:0000313" key="3">
    <source>
        <dbReference type="Proteomes" id="UP000058613"/>
    </source>
</evidence>
<dbReference type="SUPFAM" id="SSF56784">
    <property type="entry name" value="HAD-like"/>
    <property type="match status" value="1"/>
</dbReference>
<dbReference type="EMBL" id="NCQP01000007">
    <property type="protein sequence ID" value="OWJ53896.1"/>
    <property type="molecule type" value="Genomic_DNA"/>
</dbReference>
<organism evidence="1 3">
    <name type="scientific">Pyrodictium delaneyi</name>
    <dbReference type="NCBI Taxonomy" id="1273541"/>
    <lineage>
        <taxon>Archaea</taxon>
        <taxon>Thermoproteota</taxon>
        <taxon>Thermoprotei</taxon>
        <taxon>Desulfurococcales</taxon>
        <taxon>Pyrodictiaceae</taxon>
        <taxon>Pyrodictium</taxon>
    </lineage>
</organism>
<evidence type="ECO:0000313" key="1">
    <source>
        <dbReference type="EMBL" id="ALL00418.1"/>
    </source>
</evidence>
<protein>
    <submittedName>
        <fullName evidence="1">Putative mannosyl-3-phosphoglycerate phosphatase</fullName>
    </submittedName>
</protein>
<evidence type="ECO:0000313" key="2">
    <source>
        <dbReference type="EMBL" id="OWJ53896.1"/>
    </source>
</evidence>
<dbReference type="Gene3D" id="3.30.980.20">
    <property type="entry name" value="Putative mannosyl-3-phosphoglycerate phosphatase, domain 2"/>
    <property type="match status" value="1"/>
</dbReference>
<evidence type="ECO:0000313" key="4">
    <source>
        <dbReference type="Proteomes" id="UP000196694"/>
    </source>
</evidence>
<accession>A0A0P0N1I6</accession>
<dbReference type="RefSeq" id="WP_055407710.1">
    <property type="nucleotide sequence ID" value="NZ_CP013011.1"/>
</dbReference>
<dbReference type="Proteomes" id="UP000196694">
    <property type="component" value="Unassembled WGS sequence"/>
</dbReference>
<dbReference type="InterPro" id="IPR023214">
    <property type="entry name" value="HAD_sf"/>
</dbReference>
<dbReference type="STRING" id="1273541.Pyrde_0368"/>
<dbReference type="GeneID" id="26098690"/>
<reference evidence="2 4" key="2">
    <citation type="submission" date="2017-05" db="EMBL/GenBank/DDBJ databases">
        <title>The draft genome of the hyperthermophilic archaeon 'Pyrodictium delaneyi strain Hulk', an iron and nitrate reducer, reveals the capacity for sulfate reduction.</title>
        <authorList>
            <person name="Demey L.M."/>
            <person name="Miller C."/>
            <person name="Manzella M."/>
            <person name="Reguera G."/>
            <person name="Kashefi K."/>
        </authorList>
    </citation>
    <scope>NUCLEOTIDE SEQUENCE [LARGE SCALE GENOMIC DNA]</scope>
    <source>
        <strain evidence="2 4">Hulk</strain>
    </source>
</reference>